<protein>
    <recommendedName>
        <fullName evidence="3">F-box domain-containing protein</fullName>
    </recommendedName>
</protein>
<sequence>MGCGAQDLPQELTDHVISFLADDTASLSSCSLACKSWSAESTKLLFHTLLVESDDVEDFLSFVDQLRIDRVRGNIRRLHLGCDLYVKAASEECCCERDIRRIQEHQPGIYRDLCPSYRTWVSAEKLLTALSLLPRLESVTLLRVVIESVTNPESLKIFRSMKLRLDSLILVDTWDVETFPGYLKELLSGFYSIRDFKSFSHPHLPITPGGGDTTSLRPDYPREVQSLSITSICIVGFCMAVIAGVQSLYTPHDLKQLDLAPYLDNCEDDLQILCRFIEQSTALEDLRLRLPFRRWEVERTPEFPAHLVLHELNDSTADSPEPLLPTHPDPNGVWTGVVAMLDSASPNIRDIYIHAKLLDWNWKRPSARSVRFDSYDWATLGHTLATFTNLEQIQVVPDVFKEQECIMQARALSWTKIKAGVTRELARVARAARGARLALDCGIQGLSRHCVDHGVVHGSCNSLKVEDLSLPGPYNRD</sequence>
<keyword evidence="2" id="KW-1185">Reference proteome</keyword>
<gene>
    <name evidence="1" type="ORF">PHLGIDRAFT_16809</name>
</gene>
<reference evidence="1 2" key="1">
    <citation type="journal article" date="2014" name="PLoS Genet.">
        <title>Analysis of the Phlebiopsis gigantea genome, transcriptome and secretome provides insight into its pioneer colonization strategies of wood.</title>
        <authorList>
            <person name="Hori C."/>
            <person name="Ishida T."/>
            <person name="Igarashi K."/>
            <person name="Samejima M."/>
            <person name="Suzuki H."/>
            <person name="Master E."/>
            <person name="Ferreira P."/>
            <person name="Ruiz-Duenas F.J."/>
            <person name="Held B."/>
            <person name="Canessa P."/>
            <person name="Larrondo L.F."/>
            <person name="Schmoll M."/>
            <person name="Druzhinina I.S."/>
            <person name="Kubicek C.P."/>
            <person name="Gaskell J.A."/>
            <person name="Kersten P."/>
            <person name="St John F."/>
            <person name="Glasner J."/>
            <person name="Sabat G."/>
            <person name="Splinter BonDurant S."/>
            <person name="Syed K."/>
            <person name="Yadav J."/>
            <person name="Mgbeahuruike A.C."/>
            <person name="Kovalchuk A."/>
            <person name="Asiegbu F.O."/>
            <person name="Lackner G."/>
            <person name="Hoffmeister D."/>
            <person name="Rencoret J."/>
            <person name="Gutierrez A."/>
            <person name="Sun H."/>
            <person name="Lindquist E."/>
            <person name="Barry K."/>
            <person name="Riley R."/>
            <person name="Grigoriev I.V."/>
            <person name="Henrissat B."/>
            <person name="Kues U."/>
            <person name="Berka R.M."/>
            <person name="Martinez A.T."/>
            <person name="Covert S.F."/>
            <person name="Blanchette R.A."/>
            <person name="Cullen D."/>
        </authorList>
    </citation>
    <scope>NUCLEOTIDE SEQUENCE [LARGE SCALE GENOMIC DNA]</scope>
    <source>
        <strain evidence="1 2">11061_1 CR5-6</strain>
    </source>
</reference>
<dbReference type="InterPro" id="IPR036047">
    <property type="entry name" value="F-box-like_dom_sf"/>
</dbReference>
<dbReference type="SUPFAM" id="SSF81383">
    <property type="entry name" value="F-box domain"/>
    <property type="match status" value="1"/>
</dbReference>
<organism evidence="1 2">
    <name type="scientific">Phlebiopsis gigantea (strain 11061_1 CR5-6)</name>
    <name type="common">White-rot fungus</name>
    <name type="synonym">Peniophora gigantea</name>
    <dbReference type="NCBI Taxonomy" id="745531"/>
    <lineage>
        <taxon>Eukaryota</taxon>
        <taxon>Fungi</taxon>
        <taxon>Dikarya</taxon>
        <taxon>Basidiomycota</taxon>
        <taxon>Agaricomycotina</taxon>
        <taxon>Agaricomycetes</taxon>
        <taxon>Polyporales</taxon>
        <taxon>Phanerochaetaceae</taxon>
        <taxon>Phlebiopsis</taxon>
    </lineage>
</organism>
<dbReference type="HOGENOM" id="CLU_572524_0_0_1"/>
<evidence type="ECO:0000313" key="1">
    <source>
        <dbReference type="EMBL" id="KIP02054.1"/>
    </source>
</evidence>
<proteinExistence type="predicted"/>
<evidence type="ECO:0000313" key="2">
    <source>
        <dbReference type="Proteomes" id="UP000053257"/>
    </source>
</evidence>
<dbReference type="Proteomes" id="UP000053257">
    <property type="component" value="Unassembled WGS sequence"/>
</dbReference>
<name>A0A0C3NC27_PHLG1</name>
<dbReference type="AlphaFoldDB" id="A0A0C3NC27"/>
<dbReference type="EMBL" id="KN840709">
    <property type="protein sequence ID" value="KIP02054.1"/>
    <property type="molecule type" value="Genomic_DNA"/>
</dbReference>
<evidence type="ECO:0008006" key="3">
    <source>
        <dbReference type="Google" id="ProtNLM"/>
    </source>
</evidence>
<accession>A0A0C3NC27</accession>